<accession>A0ABW6WPM0</accession>
<evidence type="ECO:0000313" key="3">
    <source>
        <dbReference type="Proteomes" id="UP001602245"/>
    </source>
</evidence>
<keyword evidence="1" id="KW-1133">Transmembrane helix</keyword>
<keyword evidence="3" id="KW-1185">Reference proteome</keyword>
<organism evidence="2 3">
    <name type="scientific">Paractinoplanes globisporus</name>
    <dbReference type="NCBI Taxonomy" id="113565"/>
    <lineage>
        <taxon>Bacteria</taxon>
        <taxon>Bacillati</taxon>
        <taxon>Actinomycetota</taxon>
        <taxon>Actinomycetes</taxon>
        <taxon>Micromonosporales</taxon>
        <taxon>Micromonosporaceae</taxon>
        <taxon>Paractinoplanes</taxon>
    </lineage>
</organism>
<dbReference type="RefSeq" id="WP_020517771.1">
    <property type="nucleotide sequence ID" value="NZ_JBIAZU010000006.1"/>
</dbReference>
<evidence type="ECO:0000256" key="1">
    <source>
        <dbReference type="SAM" id="Phobius"/>
    </source>
</evidence>
<feature type="transmembrane region" description="Helical" evidence="1">
    <location>
        <begin position="34"/>
        <end position="54"/>
    </location>
</feature>
<name>A0ABW6WPM0_9ACTN</name>
<sequence length="146" mass="14763">MAAKSRIPVAAVGIGLLALGAAVVVLVAGGPDRWAVVAGLLVFVLFAIAAGGALDEAWRSLPRTTPSASAPLGEDGRPPRSVATRASFALATVLGLIPVVVAAALAGLAVKAWVDGDAVKGSLSVVFAGVFAWRGWRSLRRLTGRD</sequence>
<evidence type="ECO:0008006" key="4">
    <source>
        <dbReference type="Google" id="ProtNLM"/>
    </source>
</evidence>
<comment type="caution">
    <text evidence="2">The sequence shown here is derived from an EMBL/GenBank/DDBJ whole genome shotgun (WGS) entry which is preliminary data.</text>
</comment>
<feature type="transmembrane region" description="Helical" evidence="1">
    <location>
        <begin position="118"/>
        <end position="136"/>
    </location>
</feature>
<gene>
    <name evidence="2" type="ORF">ACFY35_34450</name>
</gene>
<dbReference type="EMBL" id="JBIAZU010000006">
    <property type="protein sequence ID" value="MFF5294569.1"/>
    <property type="molecule type" value="Genomic_DNA"/>
</dbReference>
<proteinExistence type="predicted"/>
<dbReference type="Proteomes" id="UP001602245">
    <property type="component" value="Unassembled WGS sequence"/>
</dbReference>
<evidence type="ECO:0000313" key="2">
    <source>
        <dbReference type="EMBL" id="MFF5294569.1"/>
    </source>
</evidence>
<keyword evidence="1" id="KW-0812">Transmembrane</keyword>
<feature type="transmembrane region" description="Helical" evidence="1">
    <location>
        <begin position="86"/>
        <end position="106"/>
    </location>
</feature>
<keyword evidence="1" id="KW-0472">Membrane</keyword>
<protein>
    <recommendedName>
        <fullName evidence="4">Integral membrane protein</fullName>
    </recommendedName>
</protein>
<feature type="transmembrane region" description="Helical" evidence="1">
    <location>
        <begin position="7"/>
        <end position="28"/>
    </location>
</feature>
<reference evidence="2 3" key="1">
    <citation type="submission" date="2024-10" db="EMBL/GenBank/DDBJ databases">
        <title>The Natural Products Discovery Center: Release of the First 8490 Sequenced Strains for Exploring Actinobacteria Biosynthetic Diversity.</title>
        <authorList>
            <person name="Kalkreuter E."/>
            <person name="Kautsar S.A."/>
            <person name="Yang D."/>
            <person name="Bader C.D."/>
            <person name="Teijaro C.N."/>
            <person name="Fluegel L."/>
            <person name="Davis C.M."/>
            <person name="Simpson J.R."/>
            <person name="Lauterbach L."/>
            <person name="Steele A.D."/>
            <person name="Gui C."/>
            <person name="Meng S."/>
            <person name="Li G."/>
            <person name="Viehrig K."/>
            <person name="Ye F."/>
            <person name="Su P."/>
            <person name="Kiefer A.F."/>
            <person name="Nichols A."/>
            <person name="Cepeda A.J."/>
            <person name="Yan W."/>
            <person name="Fan B."/>
            <person name="Jiang Y."/>
            <person name="Adhikari A."/>
            <person name="Zheng C.-J."/>
            <person name="Schuster L."/>
            <person name="Cowan T.M."/>
            <person name="Smanski M.J."/>
            <person name="Chevrette M.G."/>
            <person name="De Carvalho L.P.S."/>
            <person name="Shen B."/>
        </authorList>
    </citation>
    <scope>NUCLEOTIDE SEQUENCE [LARGE SCALE GENOMIC DNA]</scope>
    <source>
        <strain evidence="2 3">NPDC000087</strain>
    </source>
</reference>